<dbReference type="AlphaFoldDB" id="A0A942E9V4"/>
<reference evidence="5" key="1">
    <citation type="submission" date="2021-04" db="EMBL/GenBank/DDBJ databases">
        <title>Devosia litorisediminis sp. nov., isolated from a sand dune.</title>
        <authorList>
            <person name="Park S."/>
            <person name="Yoon J.-H."/>
        </authorList>
    </citation>
    <scope>NUCLEOTIDE SEQUENCE</scope>
    <source>
        <strain evidence="5">BSSL-BM10</strain>
    </source>
</reference>
<evidence type="ECO:0000256" key="3">
    <source>
        <dbReference type="RuleBase" id="RU003476"/>
    </source>
</evidence>
<dbReference type="Proteomes" id="UP000678281">
    <property type="component" value="Unassembled WGS sequence"/>
</dbReference>
<dbReference type="PANTHER" id="PTHR43046:SF14">
    <property type="entry name" value="MUTT_NUDIX FAMILY PROTEIN"/>
    <property type="match status" value="1"/>
</dbReference>
<name>A0A942E9V4_9HYPH</name>
<dbReference type="PRINTS" id="PR00502">
    <property type="entry name" value="NUDIXFAMILY"/>
</dbReference>
<evidence type="ECO:0000256" key="1">
    <source>
        <dbReference type="ARBA" id="ARBA00001946"/>
    </source>
</evidence>
<evidence type="ECO:0000313" key="5">
    <source>
        <dbReference type="EMBL" id="MBS3847474.1"/>
    </source>
</evidence>
<comment type="similarity">
    <text evidence="3">Belongs to the Nudix hydrolase family.</text>
</comment>
<feature type="domain" description="Nudix hydrolase" evidence="4">
    <location>
        <begin position="21"/>
        <end position="151"/>
    </location>
</feature>
<accession>A0A942E9V4</accession>
<keyword evidence="6" id="KW-1185">Reference proteome</keyword>
<dbReference type="RefSeq" id="WP_212657094.1">
    <property type="nucleotide sequence ID" value="NZ_JAGXTP010000001.1"/>
</dbReference>
<evidence type="ECO:0000256" key="2">
    <source>
        <dbReference type="ARBA" id="ARBA00022801"/>
    </source>
</evidence>
<dbReference type="PROSITE" id="PS00893">
    <property type="entry name" value="NUDIX_BOX"/>
    <property type="match status" value="1"/>
</dbReference>
<dbReference type="PANTHER" id="PTHR43046">
    <property type="entry name" value="GDP-MANNOSE MANNOSYL HYDROLASE"/>
    <property type="match status" value="1"/>
</dbReference>
<comment type="cofactor">
    <cofactor evidence="1">
        <name>Mg(2+)</name>
        <dbReference type="ChEBI" id="CHEBI:18420"/>
    </cofactor>
</comment>
<dbReference type="PROSITE" id="PS51462">
    <property type="entry name" value="NUDIX"/>
    <property type="match status" value="1"/>
</dbReference>
<dbReference type="InterPro" id="IPR020084">
    <property type="entry name" value="NUDIX_hydrolase_CS"/>
</dbReference>
<dbReference type="Gene3D" id="3.90.79.10">
    <property type="entry name" value="Nucleoside Triphosphate Pyrophosphohydrolase"/>
    <property type="match status" value="1"/>
</dbReference>
<dbReference type="InterPro" id="IPR020476">
    <property type="entry name" value="Nudix_hydrolase"/>
</dbReference>
<keyword evidence="2 3" id="KW-0378">Hydrolase</keyword>
<dbReference type="Pfam" id="PF00293">
    <property type="entry name" value="NUDIX"/>
    <property type="match status" value="1"/>
</dbReference>
<dbReference type="EMBL" id="JAGXTP010000001">
    <property type="protein sequence ID" value="MBS3847474.1"/>
    <property type="molecule type" value="Genomic_DNA"/>
</dbReference>
<comment type="caution">
    <text evidence="5">The sequence shown here is derived from an EMBL/GenBank/DDBJ whole genome shotgun (WGS) entry which is preliminary data.</text>
</comment>
<evidence type="ECO:0000313" key="6">
    <source>
        <dbReference type="Proteomes" id="UP000678281"/>
    </source>
</evidence>
<organism evidence="5 6">
    <name type="scientific">Devosia litorisediminis</name>
    <dbReference type="NCBI Taxonomy" id="2829817"/>
    <lineage>
        <taxon>Bacteria</taxon>
        <taxon>Pseudomonadati</taxon>
        <taxon>Pseudomonadota</taxon>
        <taxon>Alphaproteobacteria</taxon>
        <taxon>Hyphomicrobiales</taxon>
        <taxon>Devosiaceae</taxon>
        <taxon>Devosia</taxon>
    </lineage>
</organism>
<protein>
    <submittedName>
        <fullName evidence="5">NUDIX domain-containing protein</fullName>
    </submittedName>
</protein>
<dbReference type="SUPFAM" id="SSF55811">
    <property type="entry name" value="Nudix"/>
    <property type="match status" value="1"/>
</dbReference>
<dbReference type="InterPro" id="IPR000086">
    <property type="entry name" value="NUDIX_hydrolase_dom"/>
</dbReference>
<evidence type="ECO:0000259" key="4">
    <source>
        <dbReference type="PROSITE" id="PS51462"/>
    </source>
</evidence>
<proteinExistence type="inferred from homology"/>
<sequence length="158" mass="18418">MQMNRFQRVRAKVFLTLKGIWHRLTVGARVMLVDGDKVFLIRHTYVPGWQFPGGGVDPGETVEAAARREVEEETGYRVTGEMALQHIFHNTSTVTDRDHVAFYVATQFEQAFVFKPNREIAEARWFDRRALPEKVTPATSQRIDEYFDKVPRRDVWGY</sequence>
<dbReference type="InterPro" id="IPR015797">
    <property type="entry name" value="NUDIX_hydrolase-like_dom_sf"/>
</dbReference>
<gene>
    <name evidence="5" type="ORF">KD146_02070</name>
</gene>
<dbReference type="GO" id="GO:0016787">
    <property type="term" value="F:hydrolase activity"/>
    <property type="evidence" value="ECO:0007669"/>
    <property type="project" value="UniProtKB-KW"/>
</dbReference>